<sequence length="893" mass="100539">MAPHLLVEYTHDDSDNGAHFSYGRFMVDGANRVAGAFRVVSVDALIKFSTPTVQVWQYPHIRWGAGGGNFAYKGRLGAARPYVALSHVWSHAADVDAKLNTSTVLEPFKVDVDPHNGITYKKLSWVGLKQVAQTAKMYGRDYLWIDFFCIDQIDMGDNEVGLQICIMADIYRYARWVLVMIGGMGAVVKADTVTSWMDRAWTLQEAVVNPKVWVLVLWDKTRMIVPNPRKSATTWNFHRIGPSYKAALDMCLIRLTSLLDLADAGVLGLRAIRVVDGATTSPGDVARRALRMALARHNKAIQYTGVWRSMYLRTSSKSADVVYSIMGIFKLQIDPFRKNREPRYLFNDLARKTASKPAIGPVWLTIGGVTGCDIPREKDSRLVLKFPHAEAAGEESDNEPPTMIFATGLKPEWSGYHVDDSQWFIKRFNIKFISQAHPHIINAVSYMMRGRETTRRPQKVPRVTPPPSGGGKAKKYVTRDSAVFNIGGYRSTLVWCGNLENAWRRKLRAVFVGEVGDMTKGTRGLDLNISNESSISRNRVKYDGLSFFVFLEYGSRSWRVVGDGVFGTPAFKLVNGPRSIFTIGANAQTAWQSWHVDSRTSFDRRHRYFHHSYGVEPLRDWRLTRGPEQDRIIGWFGNKHEYPPKGTHYATYSLAYDIDDLLRDPKLKRLNRTLATDTHPLSVVSTSACWNTTPRTAKTQTPWPVLENGVVPIPFSYGGWTRSACSDLSRAGVDGILLHDPSDGSPPVAYYQVRILFGRRVMYLQMKQDAATPAYWSQTYVVPYRYRGDGLAVINSDYIVKPVVNPTPRCAPVTELGLPLGASNIAVGMAIAQILMKEYGLSLEIAKYKAMLMWGTNLSGMVDMRAMELRQRYCFRGLDPGNYGQRPCDYLPW</sequence>
<dbReference type="EMBL" id="AZHD01000011">
    <property type="protein sequence ID" value="OAA59175.1"/>
    <property type="molecule type" value="Genomic_DNA"/>
</dbReference>
<keyword evidence="4" id="KW-1185">Reference proteome</keyword>
<reference evidence="3 4" key="1">
    <citation type="journal article" date="2016" name="Genome Biol. Evol.">
        <title>Divergent and convergent evolution of fungal pathogenicity.</title>
        <authorList>
            <person name="Shang Y."/>
            <person name="Xiao G."/>
            <person name="Zheng P."/>
            <person name="Cen K."/>
            <person name="Zhan S."/>
            <person name="Wang C."/>
        </authorList>
    </citation>
    <scope>NUCLEOTIDE SEQUENCE [LARGE SCALE GENOMIC DNA]</scope>
    <source>
        <strain evidence="3 4">RCEF 264</strain>
    </source>
</reference>
<dbReference type="PANTHER" id="PTHR24148:SF64">
    <property type="entry name" value="HETEROKARYON INCOMPATIBILITY DOMAIN-CONTAINING PROTEIN"/>
    <property type="match status" value="1"/>
</dbReference>
<proteinExistence type="predicted"/>
<feature type="region of interest" description="Disordered" evidence="1">
    <location>
        <begin position="452"/>
        <end position="474"/>
    </location>
</feature>
<gene>
    <name evidence="3" type="ORF">SPI_06377</name>
</gene>
<evidence type="ECO:0000259" key="2">
    <source>
        <dbReference type="Pfam" id="PF06985"/>
    </source>
</evidence>
<comment type="caution">
    <text evidence="3">The sequence shown here is derived from an EMBL/GenBank/DDBJ whole genome shotgun (WGS) entry which is preliminary data.</text>
</comment>
<organism evidence="3 4">
    <name type="scientific">Niveomyces insectorum RCEF 264</name>
    <dbReference type="NCBI Taxonomy" id="1081102"/>
    <lineage>
        <taxon>Eukaryota</taxon>
        <taxon>Fungi</taxon>
        <taxon>Dikarya</taxon>
        <taxon>Ascomycota</taxon>
        <taxon>Pezizomycotina</taxon>
        <taxon>Sordariomycetes</taxon>
        <taxon>Hypocreomycetidae</taxon>
        <taxon>Hypocreales</taxon>
        <taxon>Cordycipitaceae</taxon>
        <taxon>Niveomyces</taxon>
    </lineage>
</organism>
<dbReference type="InterPro" id="IPR010730">
    <property type="entry name" value="HET"/>
</dbReference>
<dbReference type="PANTHER" id="PTHR24148">
    <property type="entry name" value="ANKYRIN REPEAT DOMAIN-CONTAINING PROTEIN 39 HOMOLOG-RELATED"/>
    <property type="match status" value="1"/>
</dbReference>
<accession>A0A167S2V6</accession>
<evidence type="ECO:0000313" key="4">
    <source>
        <dbReference type="Proteomes" id="UP000076874"/>
    </source>
</evidence>
<dbReference type="Pfam" id="PF06985">
    <property type="entry name" value="HET"/>
    <property type="match status" value="1"/>
</dbReference>
<dbReference type="Proteomes" id="UP000076874">
    <property type="component" value="Unassembled WGS sequence"/>
</dbReference>
<evidence type="ECO:0000313" key="3">
    <source>
        <dbReference type="EMBL" id="OAA59175.1"/>
    </source>
</evidence>
<dbReference type="STRING" id="1081102.A0A167S2V6"/>
<feature type="domain" description="Heterokaryon incompatibility" evidence="2">
    <location>
        <begin position="82"/>
        <end position="184"/>
    </location>
</feature>
<dbReference type="InterPro" id="IPR052895">
    <property type="entry name" value="HetReg/Transcr_Mod"/>
</dbReference>
<dbReference type="OrthoDB" id="674604at2759"/>
<evidence type="ECO:0000256" key="1">
    <source>
        <dbReference type="SAM" id="MobiDB-lite"/>
    </source>
</evidence>
<protein>
    <submittedName>
        <fullName evidence="3">Heterokaryon incompatibility</fullName>
    </submittedName>
</protein>
<dbReference type="AlphaFoldDB" id="A0A167S2V6"/>
<name>A0A167S2V6_9HYPO</name>